<dbReference type="GO" id="GO:0009002">
    <property type="term" value="F:serine-type D-Ala-D-Ala carboxypeptidase activity"/>
    <property type="evidence" value="ECO:0007669"/>
    <property type="project" value="UniProtKB-EC"/>
</dbReference>
<feature type="active site" description="Proton acceptor" evidence="13">
    <location>
        <position position="70"/>
    </location>
</feature>
<evidence type="ECO:0000256" key="6">
    <source>
        <dbReference type="ARBA" id="ARBA00022670"/>
    </source>
</evidence>
<evidence type="ECO:0000256" key="12">
    <source>
        <dbReference type="ARBA" id="ARBA00034000"/>
    </source>
</evidence>
<evidence type="ECO:0000256" key="4">
    <source>
        <dbReference type="ARBA" id="ARBA00012448"/>
    </source>
</evidence>
<dbReference type="AlphaFoldDB" id="A0AAU7NZY7"/>
<keyword evidence="10" id="KW-0573">Peptidoglycan synthesis</keyword>
<evidence type="ECO:0000256" key="9">
    <source>
        <dbReference type="ARBA" id="ARBA00022960"/>
    </source>
</evidence>
<keyword evidence="9" id="KW-0133">Cell shape</keyword>
<evidence type="ECO:0000259" key="16">
    <source>
        <dbReference type="SMART" id="SM00936"/>
    </source>
</evidence>
<dbReference type="InterPro" id="IPR037167">
    <property type="entry name" value="Peptidase_S11_C_sf"/>
</dbReference>
<dbReference type="SUPFAM" id="SSF69189">
    <property type="entry name" value="Penicillin-binding protein associated domain"/>
    <property type="match status" value="1"/>
</dbReference>
<evidence type="ECO:0000256" key="15">
    <source>
        <dbReference type="RuleBase" id="RU004016"/>
    </source>
</evidence>
<evidence type="ECO:0000256" key="13">
    <source>
        <dbReference type="PIRSR" id="PIRSR618044-1"/>
    </source>
</evidence>
<dbReference type="GO" id="GO:0071555">
    <property type="term" value="P:cell wall organization"/>
    <property type="evidence" value="ECO:0007669"/>
    <property type="project" value="UniProtKB-KW"/>
</dbReference>
<keyword evidence="8 17" id="KW-0378">Hydrolase</keyword>
<dbReference type="GO" id="GO:0008360">
    <property type="term" value="P:regulation of cell shape"/>
    <property type="evidence" value="ECO:0007669"/>
    <property type="project" value="UniProtKB-KW"/>
</dbReference>
<dbReference type="InterPro" id="IPR012338">
    <property type="entry name" value="Beta-lactam/transpept-like"/>
</dbReference>
<dbReference type="KEGG" id="mech:Q9L42_001790"/>
<dbReference type="SMART" id="SM00936">
    <property type="entry name" value="PBP5_C"/>
    <property type="match status" value="1"/>
</dbReference>
<comment type="function">
    <text evidence="1">Removes C-terminal D-alanyl residues from sugar-peptide cell wall precursors.</text>
</comment>
<evidence type="ECO:0000256" key="8">
    <source>
        <dbReference type="ARBA" id="ARBA00022801"/>
    </source>
</evidence>
<dbReference type="EC" id="3.4.16.4" evidence="4"/>
<dbReference type="Pfam" id="PF07943">
    <property type="entry name" value="PBP5_C"/>
    <property type="match status" value="1"/>
</dbReference>
<organism evidence="17 18">
    <name type="scientific">Methylomarinum roseum</name>
    <dbReference type="NCBI Taxonomy" id="3067653"/>
    <lineage>
        <taxon>Bacteria</taxon>
        <taxon>Pseudomonadati</taxon>
        <taxon>Pseudomonadota</taxon>
        <taxon>Gammaproteobacteria</taxon>
        <taxon>Methylococcales</taxon>
        <taxon>Methylococcaceae</taxon>
        <taxon>Methylomarinum</taxon>
    </lineage>
</organism>
<evidence type="ECO:0000256" key="11">
    <source>
        <dbReference type="ARBA" id="ARBA00023316"/>
    </source>
</evidence>
<gene>
    <name evidence="17" type="ORF">Q9L42_001790</name>
</gene>
<protein>
    <recommendedName>
        <fullName evidence="4">serine-type D-Ala-D-Ala carboxypeptidase</fullName>
        <ecNumber evidence="4">3.4.16.4</ecNumber>
    </recommendedName>
</protein>
<dbReference type="InterPro" id="IPR012907">
    <property type="entry name" value="Peptidase_S11_C"/>
</dbReference>
<keyword evidence="5 17" id="KW-0121">Carboxypeptidase</keyword>
<keyword evidence="6" id="KW-0645">Protease</keyword>
<feature type="binding site" evidence="14">
    <location>
        <position position="229"/>
    </location>
    <ligand>
        <name>substrate</name>
    </ligand>
</feature>
<dbReference type="InterPro" id="IPR015956">
    <property type="entry name" value="Peniciliin-bd_prot_C_sf"/>
</dbReference>
<proteinExistence type="inferred from homology"/>
<evidence type="ECO:0000256" key="2">
    <source>
        <dbReference type="ARBA" id="ARBA00004752"/>
    </source>
</evidence>
<dbReference type="Gene3D" id="3.40.710.10">
    <property type="entry name" value="DD-peptidase/beta-lactamase superfamily"/>
    <property type="match status" value="1"/>
</dbReference>
<accession>A0AAU7NZY7</accession>
<evidence type="ECO:0000256" key="14">
    <source>
        <dbReference type="PIRSR" id="PIRSR618044-2"/>
    </source>
</evidence>
<dbReference type="EMBL" id="CP157743">
    <property type="protein sequence ID" value="XBS22518.1"/>
    <property type="molecule type" value="Genomic_DNA"/>
</dbReference>
<dbReference type="InterPro" id="IPR001967">
    <property type="entry name" value="Peptidase_S11_N"/>
</dbReference>
<keyword evidence="18" id="KW-1185">Reference proteome</keyword>
<evidence type="ECO:0000313" key="18">
    <source>
        <dbReference type="Proteomes" id="UP001225378"/>
    </source>
</evidence>
<dbReference type="SUPFAM" id="SSF56601">
    <property type="entry name" value="beta-lactamase/transpeptidase-like"/>
    <property type="match status" value="1"/>
</dbReference>
<comment type="similarity">
    <text evidence="3 15">Belongs to the peptidase S11 family.</text>
</comment>
<evidence type="ECO:0000256" key="10">
    <source>
        <dbReference type="ARBA" id="ARBA00022984"/>
    </source>
</evidence>
<evidence type="ECO:0000256" key="7">
    <source>
        <dbReference type="ARBA" id="ARBA00022729"/>
    </source>
</evidence>
<dbReference type="Pfam" id="PF00768">
    <property type="entry name" value="Peptidase_S11"/>
    <property type="match status" value="1"/>
</dbReference>
<keyword evidence="11" id="KW-0961">Cell wall biogenesis/degradation</keyword>
<evidence type="ECO:0000256" key="1">
    <source>
        <dbReference type="ARBA" id="ARBA00003217"/>
    </source>
</evidence>
<reference evidence="17 18" key="1">
    <citation type="journal article" date="2024" name="Microbiology">
        <title>Methylomarinum rosea sp. nov., a novel halophilic methanotrophic bacterium from the hypersaline Lake Elton.</title>
        <authorList>
            <person name="Suleimanov R.Z."/>
            <person name="Oshkin I.Y."/>
            <person name="Danilova O.V."/>
            <person name="Suzina N.E."/>
            <person name="Dedysh S.N."/>
        </authorList>
    </citation>
    <scope>NUCLEOTIDE SEQUENCE [LARGE SCALE GENOMIC DNA]</scope>
    <source>
        <strain evidence="17 18">Ch1-1</strain>
    </source>
</reference>
<comment type="pathway">
    <text evidence="2">Cell wall biogenesis; peptidoglycan biosynthesis.</text>
</comment>
<dbReference type="GO" id="GO:0009252">
    <property type="term" value="P:peptidoglycan biosynthetic process"/>
    <property type="evidence" value="ECO:0007669"/>
    <property type="project" value="UniProtKB-KW"/>
</dbReference>
<feature type="domain" description="Peptidase S11 D-Ala-D-Ala carboxypeptidase A C-terminal" evidence="16">
    <location>
        <begin position="279"/>
        <end position="369"/>
    </location>
</feature>
<dbReference type="Proteomes" id="UP001225378">
    <property type="component" value="Chromosome"/>
</dbReference>
<evidence type="ECO:0000256" key="5">
    <source>
        <dbReference type="ARBA" id="ARBA00022645"/>
    </source>
</evidence>
<feature type="active site" evidence="13">
    <location>
        <position position="127"/>
    </location>
</feature>
<dbReference type="Gene3D" id="2.60.410.10">
    <property type="entry name" value="D-Ala-D-Ala carboxypeptidase, C-terminal domain"/>
    <property type="match status" value="1"/>
</dbReference>
<sequence>MINFFRKTAVLFIGLVLASWLPTTLAASKILIPAAPRVAASSYFLMDFNSGRVLVEKNADKKLPPASLTKIMTVYVVFRELSNGHLTLDEKVTISKKAWQTPGSRMFIEVNKQVAIKDLLKGVIIQSGNDASVALAEHVAGDESTFAALMNQHAQRLGMTNTHFENSMGLPHDNHYTTARDLAKLTQALIREFPDYYKWDAEKEFTYNNITQHNRNKLLWRDESVDGVKTGYTEEAGYCMVASARRNDMRLISVVMGTASENARANESQTLLNYGFRFFETHKLYDAMASLTEARVWKGDSKKLQLGLPNDLFVTIPRRHFNDLKAETQVDNRITAPVKEGEAVGTLNVTLAGDVIINKPLIALTTVAKGSLIQRLYDEALLLMEH</sequence>
<evidence type="ECO:0000256" key="3">
    <source>
        <dbReference type="ARBA" id="ARBA00007164"/>
    </source>
</evidence>
<keyword evidence="7" id="KW-0732">Signal</keyword>
<name>A0AAU7NZY7_9GAMM</name>
<dbReference type="PANTHER" id="PTHR21581:SF6">
    <property type="entry name" value="TRAFFICKING PROTEIN PARTICLE COMPLEX SUBUNIT 12"/>
    <property type="match status" value="1"/>
</dbReference>
<dbReference type="InterPro" id="IPR018044">
    <property type="entry name" value="Peptidase_S11"/>
</dbReference>
<dbReference type="RefSeq" id="WP_305906346.1">
    <property type="nucleotide sequence ID" value="NZ_CP157743.1"/>
</dbReference>
<dbReference type="PRINTS" id="PR00725">
    <property type="entry name" value="DADACBPTASE1"/>
</dbReference>
<comment type="catalytic activity">
    <reaction evidence="12">
        <text>Preferential cleavage: (Ac)2-L-Lys-D-Ala-|-D-Ala. Also transpeptidation of peptidyl-alanyl moieties that are N-acyl substituents of D-alanine.</text>
        <dbReference type="EC" id="3.4.16.4"/>
    </reaction>
</comment>
<feature type="active site" description="Proton acceptor" evidence="13">
    <location>
        <position position="67"/>
    </location>
</feature>
<dbReference type="PANTHER" id="PTHR21581">
    <property type="entry name" value="D-ALANYL-D-ALANINE CARBOXYPEPTIDASE"/>
    <property type="match status" value="1"/>
</dbReference>
<dbReference type="GO" id="GO:0006508">
    <property type="term" value="P:proteolysis"/>
    <property type="evidence" value="ECO:0007669"/>
    <property type="project" value="UniProtKB-KW"/>
</dbReference>
<evidence type="ECO:0000313" key="17">
    <source>
        <dbReference type="EMBL" id="XBS22518.1"/>
    </source>
</evidence>